<evidence type="ECO:0000313" key="3">
    <source>
        <dbReference type="Proteomes" id="UP000085678"/>
    </source>
</evidence>
<reference evidence="4" key="1">
    <citation type="submission" date="2025-08" db="UniProtKB">
        <authorList>
            <consortium name="RefSeq"/>
        </authorList>
    </citation>
    <scope>IDENTIFICATION</scope>
    <source>
        <tissue evidence="4">Gonads</tissue>
    </source>
</reference>
<keyword evidence="3" id="KW-1185">Reference proteome</keyword>
<dbReference type="OrthoDB" id="17255at2759"/>
<sequence length="321" mass="36103">MDGGDVNVFAGILSVSLAKYVFAWWAQRSSQNFKLVGRVSGLYLHPVKSCKGIDLLGAECTKLGLKVGDVGDRQWMVIRKDETFVSIREEPSMVFIEVSIQGDCLHLDAPGMETLKVPVHMPLNTTDVRNCIMRDMRCTGLDCGQQAADWMNRYLKQDGMRLVYCHPSLSKREMRTKKTYFPNRSRPGDQALYPDFSAFLLMSEASVKNVNSNLPEGKEVYMRTFRPNIVVSGCHAFAEDGWQRVRIGNNQFVRLKHCQRCIMTTVNPETGIKDPDNEPLKSMSKYRQHPDFRTPVLGINLAADVCGPISVGDPVYAVLSD</sequence>
<keyword evidence="1" id="KW-0812">Transmembrane</keyword>
<dbReference type="GO" id="GO:0030151">
    <property type="term" value="F:molybdenum ion binding"/>
    <property type="evidence" value="ECO:0007669"/>
    <property type="project" value="InterPro"/>
</dbReference>
<dbReference type="InterPro" id="IPR011037">
    <property type="entry name" value="Pyrv_Knase-like_insert_dom_sf"/>
</dbReference>
<dbReference type="InterPro" id="IPR005302">
    <property type="entry name" value="MoCF_Sase_C"/>
</dbReference>
<dbReference type="GeneID" id="106171794"/>
<dbReference type="SUPFAM" id="SSF141673">
    <property type="entry name" value="MOSC N-terminal domain-like"/>
    <property type="match status" value="1"/>
</dbReference>
<dbReference type="STRING" id="7574.A0A1S3JBQ4"/>
<name>A0A1S3JBQ4_LINAN</name>
<keyword evidence="1" id="KW-0472">Membrane</keyword>
<dbReference type="RefSeq" id="XP_013407753.1">
    <property type="nucleotide sequence ID" value="XM_013552299.2"/>
</dbReference>
<dbReference type="SUPFAM" id="SSF50800">
    <property type="entry name" value="PK beta-barrel domain-like"/>
    <property type="match status" value="1"/>
</dbReference>
<feature type="transmembrane region" description="Helical" evidence="1">
    <location>
        <begin position="6"/>
        <end position="26"/>
    </location>
</feature>
<dbReference type="OMA" id="SECATIY"/>
<dbReference type="InParanoid" id="A0A1S3JBQ4"/>
<dbReference type="Pfam" id="PF03473">
    <property type="entry name" value="MOSC"/>
    <property type="match status" value="1"/>
</dbReference>
<dbReference type="InterPro" id="IPR005303">
    <property type="entry name" value="MOCOS_middle"/>
</dbReference>
<dbReference type="AlphaFoldDB" id="A0A1S3JBQ4"/>
<feature type="domain" description="MOSC" evidence="2">
    <location>
        <begin position="166"/>
        <end position="318"/>
    </location>
</feature>
<dbReference type="Proteomes" id="UP000085678">
    <property type="component" value="Unplaced"/>
</dbReference>
<dbReference type="GO" id="GO:0030170">
    <property type="term" value="F:pyridoxal phosphate binding"/>
    <property type="evidence" value="ECO:0007669"/>
    <property type="project" value="InterPro"/>
</dbReference>
<dbReference type="GO" id="GO:0003824">
    <property type="term" value="F:catalytic activity"/>
    <property type="evidence" value="ECO:0007669"/>
    <property type="project" value="InterPro"/>
</dbReference>
<organism evidence="3 4">
    <name type="scientific">Lingula anatina</name>
    <name type="common">Brachiopod</name>
    <name type="synonym">Lingula unguis</name>
    <dbReference type="NCBI Taxonomy" id="7574"/>
    <lineage>
        <taxon>Eukaryota</taxon>
        <taxon>Metazoa</taxon>
        <taxon>Spiralia</taxon>
        <taxon>Lophotrochozoa</taxon>
        <taxon>Brachiopoda</taxon>
        <taxon>Linguliformea</taxon>
        <taxon>Lingulata</taxon>
        <taxon>Lingulida</taxon>
        <taxon>Linguloidea</taxon>
        <taxon>Lingulidae</taxon>
        <taxon>Lingula</taxon>
    </lineage>
</organism>
<dbReference type="PANTHER" id="PTHR14237:SF19">
    <property type="entry name" value="MITOCHONDRIAL AMIDOXIME REDUCING COMPONENT 1"/>
    <property type="match status" value="1"/>
</dbReference>
<proteinExistence type="predicted"/>
<evidence type="ECO:0000313" key="4">
    <source>
        <dbReference type="RefSeq" id="XP_013407753.1"/>
    </source>
</evidence>
<accession>A0A1S3JBQ4</accession>
<dbReference type="PROSITE" id="PS51340">
    <property type="entry name" value="MOSC"/>
    <property type="match status" value="1"/>
</dbReference>
<dbReference type="FunCoup" id="A0A1S3JBQ4">
    <property type="interactions" value="50"/>
</dbReference>
<dbReference type="Pfam" id="PF03476">
    <property type="entry name" value="MOSC_N"/>
    <property type="match status" value="1"/>
</dbReference>
<evidence type="ECO:0000259" key="2">
    <source>
        <dbReference type="PROSITE" id="PS51340"/>
    </source>
</evidence>
<gene>
    <name evidence="4" type="primary">LOC106171794</name>
</gene>
<evidence type="ECO:0000256" key="1">
    <source>
        <dbReference type="SAM" id="Phobius"/>
    </source>
</evidence>
<protein>
    <submittedName>
        <fullName evidence="4">Mitochondrial amidoxime reducing component 2</fullName>
    </submittedName>
</protein>
<dbReference type="KEGG" id="lak:106171794"/>
<keyword evidence="1" id="KW-1133">Transmembrane helix</keyword>
<dbReference type="PANTHER" id="PTHR14237">
    <property type="entry name" value="MOLYBDOPTERIN COFACTOR SULFURASE MOSC"/>
    <property type="match status" value="1"/>
</dbReference>